<dbReference type="Pfam" id="PF12032">
    <property type="entry name" value="CLIP"/>
    <property type="match status" value="1"/>
</dbReference>
<organism evidence="15 16">
    <name type="scientific">Brenthis ino</name>
    <name type="common">lesser marbled fritillary</name>
    <dbReference type="NCBI Taxonomy" id="405034"/>
    <lineage>
        <taxon>Eukaryota</taxon>
        <taxon>Metazoa</taxon>
        <taxon>Ecdysozoa</taxon>
        <taxon>Arthropoda</taxon>
        <taxon>Hexapoda</taxon>
        <taxon>Insecta</taxon>
        <taxon>Pterygota</taxon>
        <taxon>Neoptera</taxon>
        <taxon>Endopterygota</taxon>
        <taxon>Lepidoptera</taxon>
        <taxon>Glossata</taxon>
        <taxon>Ditrysia</taxon>
        <taxon>Papilionoidea</taxon>
        <taxon>Nymphalidae</taxon>
        <taxon>Heliconiinae</taxon>
        <taxon>Argynnini</taxon>
        <taxon>Brenthis</taxon>
    </lineage>
</organism>
<dbReference type="PRINTS" id="PR00722">
    <property type="entry name" value="CHYMOTRYPSIN"/>
</dbReference>
<evidence type="ECO:0000256" key="2">
    <source>
        <dbReference type="ARBA" id="ARBA00022723"/>
    </source>
</evidence>
<keyword evidence="9" id="KW-0325">Glycoprotein</keyword>
<keyword evidence="12" id="KW-0964">Secreted</keyword>
<feature type="non-terminal residue" evidence="15">
    <location>
        <position position="405"/>
    </location>
</feature>
<dbReference type="OrthoDB" id="9981647at2759"/>
<dbReference type="AlphaFoldDB" id="A0A8J9U738"/>
<dbReference type="InterPro" id="IPR043504">
    <property type="entry name" value="Peptidase_S1_PA_chymotrypsin"/>
</dbReference>
<dbReference type="SMART" id="SM00020">
    <property type="entry name" value="Tryp_SPc"/>
    <property type="match status" value="1"/>
</dbReference>
<dbReference type="InterPro" id="IPR001314">
    <property type="entry name" value="Peptidase_S1A"/>
</dbReference>
<evidence type="ECO:0000256" key="5">
    <source>
        <dbReference type="ARBA" id="ARBA00022825"/>
    </source>
</evidence>
<dbReference type="Proteomes" id="UP000838878">
    <property type="component" value="Chromosome 10"/>
</dbReference>
<dbReference type="InterPro" id="IPR051487">
    <property type="entry name" value="Ser/Thr_Proteases_Immune/Dev"/>
</dbReference>
<evidence type="ECO:0000313" key="15">
    <source>
        <dbReference type="EMBL" id="CAH0715056.1"/>
    </source>
</evidence>
<evidence type="ECO:0000256" key="10">
    <source>
        <dbReference type="ARBA" id="ARBA00024195"/>
    </source>
</evidence>
<dbReference type="GO" id="GO:0006508">
    <property type="term" value="P:proteolysis"/>
    <property type="evidence" value="ECO:0007669"/>
    <property type="project" value="UniProtKB-KW"/>
</dbReference>
<dbReference type="Gene3D" id="3.30.1640.30">
    <property type="match status" value="1"/>
</dbReference>
<dbReference type="CDD" id="cd00190">
    <property type="entry name" value="Tryp_SPc"/>
    <property type="match status" value="1"/>
</dbReference>
<evidence type="ECO:0000256" key="4">
    <source>
        <dbReference type="ARBA" id="ARBA00022801"/>
    </source>
</evidence>
<dbReference type="GO" id="GO:0005576">
    <property type="term" value="C:extracellular region"/>
    <property type="evidence" value="ECO:0007669"/>
    <property type="project" value="UniProtKB-SubCell"/>
</dbReference>
<keyword evidence="1 11" id="KW-0645">Protease</keyword>
<dbReference type="Pfam" id="PF00089">
    <property type="entry name" value="Trypsin"/>
    <property type="match status" value="1"/>
</dbReference>
<evidence type="ECO:0000259" key="13">
    <source>
        <dbReference type="PROSITE" id="PS50240"/>
    </source>
</evidence>
<comment type="domain">
    <text evidence="12">The clip domain consists of 35-55 residues which are 'knitted' together usually by 3 conserved disulfide bonds forming a clip-like compact structure.</text>
</comment>
<evidence type="ECO:0000256" key="12">
    <source>
        <dbReference type="RuleBase" id="RU366078"/>
    </source>
</evidence>
<keyword evidence="5 11" id="KW-0720">Serine protease</keyword>
<dbReference type="EMBL" id="OV170230">
    <property type="protein sequence ID" value="CAH0715056.1"/>
    <property type="molecule type" value="Genomic_DNA"/>
</dbReference>
<dbReference type="InterPro" id="IPR033116">
    <property type="entry name" value="TRYPSIN_SER"/>
</dbReference>
<dbReference type="InterPro" id="IPR022700">
    <property type="entry name" value="CLIP"/>
</dbReference>
<evidence type="ECO:0000256" key="11">
    <source>
        <dbReference type="RuleBase" id="RU363034"/>
    </source>
</evidence>
<keyword evidence="8" id="KW-1015">Disulfide bond</keyword>
<evidence type="ECO:0000256" key="6">
    <source>
        <dbReference type="ARBA" id="ARBA00022837"/>
    </source>
</evidence>
<dbReference type="GO" id="GO:0046872">
    <property type="term" value="F:metal ion binding"/>
    <property type="evidence" value="ECO:0007669"/>
    <property type="project" value="UniProtKB-KW"/>
</dbReference>
<evidence type="ECO:0000256" key="8">
    <source>
        <dbReference type="ARBA" id="ARBA00023157"/>
    </source>
</evidence>
<reference evidence="15" key="1">
    <citation type="submission" date="2021-12" db="EMBL/GenBank/DDBJ databases">
        <authorList>
            <person name="Martin H S."/>
        </authorList>
    </citation>
    <scope>NUCLEOTIDE SEQUENCE</scope>
</reference>
<dbReference type="InterPro" id="IPR001254">
    <property type="entry name" value="Trypsin_dom"/>
</dbReference>
<proteinExistence type="inferred from homology"/>
<dbReference type="GO" id="GO:0051604">
    <property type="term" value="P:protein maturation"/>
    <property type="evidence" value="ECO:0007669"/>
    <property type="project" value="UniProtKB-ARBA"/>
</dbReference>
<gene>
    <name evidence="15" type="ORF">BINO364_LOCUS2039</name>
</gene>
<dbReference type="InterPro" id="IPR038565">
    <property type="entry name" value="CLIP_sf"/>
</dbReference>
<evidence type="ECO:0000313" key="16">
    <source>
        <dbReference type="Proteomes" id="UP000838878"/>
    </source>
</evidence>
<name>A0A8J9U738_9NEOP</name>
<feature type="domain" description="Clip" evidence="14">
    <location>
        <begin position="24"/>
        <end position="78"/>
    </location>
</feature>
<dbReference type="InterPro" id="IPR009003">
    <property type="entry name" value="Peptidase_S1_PA"/>
</dbReference>
<keyword evidence="4 11" id="KW-0378">Hydrolase</keyword>
<dbReference type="PROSITE" id="PS50240">
    <property type="entry name" value="TRYPSIN_DOM"/>
    <property type="match status" value="1"/>
</dbReference>
<dbReference type="PANTHER" id="PTHR24256">
    <property type="entry name" value="TRYPTASE-RELATED"/>
    <property type="match status" value="1"/>
</dbReference>
<keyword evidence="7" id="KW-0865">Zymogen</keyword>
<evidence type="ECO:0000256" key="9">
    <source>
        <dbReference type="ARBA" id="ARBA00023180"/>
    </source>
</evidence>
<keyword evidence="3 12" id="KW-0732">Signal</keyword>
<keyword evidence="16" id="KW-1185">Reference proteome</keyword>
<dbReference type="Gene3D" id="2.40.10.10">
    <property type="entry name" value="Trypsin-like serine proteases"/>
    <property type="match status" value="2"/>
</dbReference>
<evidence type="ECO:0000256" key="7">
    <source>
        <dbReference type="ARBA" id="ARBA00023145"/>
    </source>
</evidence>
<dbReference type="EC" id="3.4.21.-" evidence="11"/>
<feature type="chain" id="PRO_5035489287" description="CLIP domain-containing serine protease" evidence="12">
    <location>
        <begin position="25"/>
        <end position="405"/>
    </location>
</feature>
<keyword evidence="2" id="KW-0479">Metal-binding</keyword>
<dbReference type="SUPFAM" id="SSF50494">
    <property type="entry name" value="Trypsin-like serine proteases"/>
    <property type="match status" value="1"/>
</dbReference>
<dbReference type="FunFam" id="2.40.10.10:FF:000028">
    <property type="entry name" value="Serine protease easter"/>
    <property type="match status" value="1"/>
</dbReference>
<dbReference type="PROSITE" id="PS00134">
    <property type="entry name" value="TRYPSIN_HIS"/>
    <property type="match status" value="1"/>
</dbReference>
<dbReference type="PROSITE" id="PS00135">
    <property type="entry name" value="TRYPSIN_SER"/>
    <property type="match status" value="1"/>
</dbReference>
<protein>
    <recommendedName>
        <fullName evidence="12">CLIP domain-containing serine protease</fullName>
        <ecNumber evidence="11">3.4.21.-</ecNumber>
    </recommendedName>
</protein>
<accession>A0A8J9U738</accession>
<evidence type="ECO:0000256" key="3">
    <source>
        <dbReference type="ARBA" id="ARBA00022729"/>
    </source>
</evidence>
<feature type="signal peptide" evidence="12">
    <location>
        <begin position="1"/>
        <end position="24"/>
    </location>
</feature>
<sequence>MVFAFRSAVYLCILYYLNVHAYNACKVPNAGAGTCISISKCTPLQILYKKQHKNRLENLFIQQSLCGNSDSPALKVCCPSEDDWSSFKPRPVIFPGPDNVYTSIRTTEIIPTKETSKPVVTDPQSFTFNTGLGTRILGENKNSNCGVDTASSNRITGGNVTGIDQYPWLALLEYQSTTEENIDGCGGALINTRFVLTAGHCVPGSLGMPTYVRLAEYDKTTTPTDSVETDGGGFDYITEKRIAVENAIRHPLYSRIDVRNDIGIVKMVSDVVFGDFVKAICLPKINFLPTFGEYTNFTVAGWGTDNGVNIEVKSEVILPYVHLDKCQGTQDYMITKSQICAGGVKGKDTCKGDSGGPLMYEYDKLFYVVGVVSYGMSICGTEGSPAVYTNVYEYVPWIESVINKN</sequence>
<evidence type="ECO:0000256" key="1">
    <source>
        <dbReference type="ARBA" id="ARBA00022670"/>
    </source>
</evidence>
<keyword evidence="6" id="KW-0106">Calcium</keyword>
<dbReference type="InterPro" id="IPR018114">
    <property type="entry name" value="TRYPSIN_HIS"/>
</dbReference>
<dbReference type="FunFam" id="2.40.10.10:FF:000078">
    <property type="entry name" value="Serine protease H137"/>
    <property type="match status" value="1"/>
</dbReference>
<evidence type="ECO:0000259" key="14">
    <source>
        <dbReference type="PROSITE" id="PS51888"/>
    </source>
</evidence>
<dbReference type="PROSITE" id="PS51888">
    <property type="entry name" value="CLIP"/>
    <property type="match status" value="1"/>
</dbReference>
<dbReference type="GO" id="GO:0004252">
    <property type="term" value="F:serine-type endopeptidase activity"/>
    <property type="evidence" value="ECO:0007669"/>
    <property type="project" value="UniProtKB-UniRule"/>
</dbReference>
<comment type="subcellular location">
    <subcellularLocation>
        <location evidence="12">Secreted</location>
    </subcellularLocation>
</comment>
<comment type="similarity">
    <text evidence="10 12">Belongs to the peptidase S1 family. CLIP subfamily.</text>
</comment>
<dbReference type="SMART" id="SM00680">
    <property type="entry name" value="CLIP"/>
    <property type="match status" value="1"/>
</dbReference>
<feature type="domain" description="Peptidase S1" evidence="13">
    <location>
        <begin position="155"/>
        <end position="403"/>
    </location>
</feature>